<dbReference type="Gene3D" id="3.30.2410.10">
    <property type="entry name" value="Hect, E3 ligase catalytic domain"/>
    <property type="match status" value="1"/>
</dbReference>
<dbReference type="InterPro" id="IPR000569">
    <property type="entry name" value="HECT_dom"/>
</dbReference>
<dbReference type="EnsemblMetazoa" id="G684.1">
    <property type="protein sequence ID" value="G684.1:cds"/>
    <property type="gene ID" value="G684"/>
</dbReference>
<dbReference type="Proteomes" id="UP000005408">
    <property type="component" value="Unassembled WGS sequence"/>
</dbReference>
<dbReference type="SUPFAM" id="SSF56204">
    <property type="entry name" value="Hect, E3 ligase catalytic domain"/>
    <property type="match status" value="1"/>
</dbReference>
<sequence length="307" mass="35083">MLNLYLHFRELMKAIKEAILEGPDSNKVFRHDISLLHKKTYETCGTLVAWSILNGGPGLPVFNTDLFSLMTGGDIDVQDFTSVVDSDVRAIFLQIQEATTEEQFEEALSKNSDWLLNQGLAPYNLKIDRKDELLKILFKNEIYFRVHSEISQFIDGLNRVGNFHTSAILRAAKEFKTLFTPNPVNHLTFSGLRQMYKIEFSPVGSNHRQQEDEAIYCFESFCSDCEAGILEVSLEDLLAFWTGASEVPPLGFDHKLRITFNENSQYLLPIAHTCTLVIRLWRGYNDPDQFRCDMIKAITWTGGFHLA</sequence>
<organism evidence="4 5">
    <name type="scientific">Magallana gigas</name>
    <name type="common">Pacific oyster</name>
    <name type="synonym">Crassostrea gigas</name>
    <dbReference type="NCBI Taxonomy" id="29159"/>
    <lineage>
        <taxon>Eukaryota</taxon>
        <taxon>Metazoa</taxon>
        <taxon>Spiralia</taxon>
        <taxon>Lophotrochozoa</taxon>
        <taxon>Mollusca</taxon>
        <taxon>Bivalvia</taxon>
        <taxon>Autobranchia</taxon>
        <taxon>Pteriomorphia</taxon>
        <taxon>Ostreida</taxon>
        <taxon>Ostreoidea</taxon>
        <taxon>Ostreidae</taxon>
        <taxon>Magallana</taxon>
    </lineage>
</organism>
<dbReference type="InterPro" id="IPR035983">
    <property type="entry name" value="Hect_E3_ubiquitin_ligase"/>
</dbReference>
<protein>
    <recommendedName>
        <fullName evidence="3">HECT domain-containing protein</fullName>
    </recommendedName>
</protein>
<keyword evidence="1 2" id="KW-0833">Ubl conjugation pathway</keyword>
<evidence type="ECO:0000256" key="2">
    <source>
        <dbReference type="PROSITE-ProRule" id="PRU00104"/>
    </source>
</evidence>
<evidence type="ECO:0000313" key="4">
    <source>
        <dbReference type="EnsemblMetazoa" id="G684.1:cds"/>
    </source>
</evidence>
<name>A0A8W8NQ20_MAGGI</name>
<dbReference type="PROSITE" id="PS50237">
    <property type="entry name" value="HECT"/>
    <property type="match status" value="1"/>
</dbReference>
<feature type="domain" description="HECT" evidence="3">
    <location>
        <begin position="237"/>
        <end position="307"/>
    </location>
</feature>
<reference evidence="4" key="1">
    <citation type="submission" date="2022-08" db="UniProtKB">
        <authorList>
            <consortium name="EnsemblMetazoa"/>
        </authorList>
    </citation>
    <scope>IDENTIFICATION</scope>
    <source>
        <strain evidence="4">05x7-T-G4-1.051#20</strain>
    </source>
</reference>
<feature type="active site" description="Glycyl thioester intermediate" evidence="2">
    <location>
        <position position="274"/>
    </location>
</feature>
<accession>A0A8W8NQ20</accession>
<evidence type="ECO:0000256" key="1">
    <source>
        <dbReference type="ARBA" id="ARBA00022786"/>
    </source>
</evidence>
<dbReference type="Pfam" id="PF00632">
    <property type="entry name" value="HECT"/>
    <property type="match status" value="1"/>
</dbReference>
<dbReference type="AlphaFoldDB" id="A0A8W8NQ20"/>
<evidence type="ECO:0000259" key="3">
    <source>
        <dbReference type="PROSITE" id="PS50237"/>
    </source>
</evidence>
<keyword evidence="5" id="KW-1185">Reference proteome</keyword>
<dbReference type="GO" id="GO:0004842">
    <property type="term" value="F:ubiquitin-protein transferase activity"/>
    <property type="evidence" value="ECO:0007669"/>
    <property type="project" value="InterPro"/>
</dbReference>
<proteinExistence type="predicted"/>
<evidence type="ECO:0000313" key="5">
    <source>
        <dbReference type="Proteomes" id="UP000005408"/>
    </source>
</evidence>